<dbReference type="InterPro" id="IPR047216">
    <property type="entry name" value="Endonuclease_DUF559_bact"/>
</dbReference>
<organism evidence="3 4">
    <name type="scientific">Candidatus Doudnabacteria bacterium RIFCSPHIGHO2_12_FULL_48_16</name>
    <dbReference type="NCBI Taxonomy" id="1817838"/>
    <lineage>
        <taxon>Bacteria</taxon>
        <taxon>Candidatus Doudnaibacteriota</taxon>
    </lineage>
</organism>
<dbReference type="PANTHER" id="PTHR38590">
    <property type="entry name" value="BLL0828 PROTEIN"/>
    <property type="match status" value="1"/>
</dbReference>
<proteinExistence type="predicted"/>
<gene>
    <name evidence="3" type="ORF">A3E29_03085</name>
</gene>
<evidence type="ECO:0000313" key="4">
    <source>
        <dbReference type="Proteomes" id="UP000177682"/>
    </source>
</evidence>
<evidence type="ECO:0000313" key="3">
    <source>
        <dbReference type="EMBL" id="OGE90067.1"/>
    </source>
</evidence>
<dbReference type="EMBL" id="MFEY01000007">
    <property type="protein sequence ID" value="OGE90067.1"/>
    <property type="molecule type" value="Genomic_DNA"/>
</dbReference>
<evidence type="ECO:0000256" key="1">
    <source>
        <dbReference type="SAM" id="MobiDB-lite"/>
    </source>
</evidence>
<accession>A0A1F5PJM2</accession>
<dbReference type="InterPro" id="IPR011335">
    <property type="entry name" value="Restrct_endonuc-II-like"/>
</dbReference>
<dbReference type="Pfam" id="PF04480">
    <property type="entry name" value="DUF559"/>
    <property type="match status" value="1"/>
</dbReference>
<dbReference type="PANTHER" id="PTHR38590:SF1">
    <property type="entry name" value="BLL0828 PROTEIN"/>
    <property type="match status" value="1"/>
</dbReference>
<dbReference type="Gene3D" id="3.40.960.10">
    <property type="entry name" value="VSR Endonuclease"/>
    <property type="match status" value="1"/>
</dbReference>
<dbReference type="InterPro" id="IPR007569">
    <property type="entry name" value="DUF559"/>
</dbReference>
<sequence>MAGGNKFAKNLRKLQTPEEKRLWFLIKDRQLGSKFRRQVVIESYIADFCCFEKRLIIELDGNLHKSKKANDLTRTKYLESQDFTVLRFWNSELEHERTVINKIKDALSNPSSVPPKAGHLLSQGEKNK</sequence>
<dbReference type="CDD" id="cd01038">
    <property type="entry name" value="Endonuclease_DUF559"/>
    <property type="match status" value="1"/>
</dbReference>
<feature type="region of interest" description="Disordered" evidence="1">
    <location>
        <begin position="109"/>
        <end position="128"/>
    </location>
</feature>
<reference evidence="3 4" key="1">
    <citation type="journal article" date="2016" name="Nat. Commun.">
        <title>Thousands of microbial genomes shed light on interconnected biogeochemical processes in an aquifer system.</title>
        <authorList>
            <person name="Anantharaman K."/>
            <person name="Brown C.T."/>
            <person name="Hug L.A."/>
            <person name="Sharon I."/>
            <person name="Castelle C.J."/>
            <person name="Probst A.J."/>
            <person name="Thomas B.C."/>
            <person name="Singh A."/>
            <person name="Wilkins M.J."/>
            <person name="Karaoz U."/>
            <person name="Brodie E.L."/>
            <person name="Williams K.H."/>
            <person name="Hubbard S.S."/>
            <person name="Banfield J.F."/>
        </authorList>
    </citation>
    <scope>NUCLEOTIDE SEQUENCE [LARGE SCALE GENOMIC DNA]</scope>
</reference>
<protein>
    <recommendedName>
        <fullName evidence="2">DUF559 domain-containing protein</fullName>
    </recommendedName>
</protein>
<dbReference type="SUPFAM" id="SSF52980">
    <property type="entry name" value="Restriction endonuclease-like"/>
    <property type="match status" value="1"/>
</dbReference>
<comment type="caution">
    <text evidence="3">The sequence shown here is derived from an EMBL/GenBank/DDBJ whole genome shotgun (WGS) entry which is preliminary data.</text>
</comment>
<dbReference type="Proteomes" id="UP000177682">
    <property type="component" value="Unassembled WGS sequence"/>
</dbReference>
<dbReference type="AlphaFoldDB" id="A0A1F5PJM2"/>
<feature type="domain" description="DUF559" evidence="2">
    <location>
        <begin position="6"/>
        <end position="107"/>
    </location>
</feature>
<name>A0A1F5PJM2_9BACT</name>
<evidence type="ECO:0000259" key="2">
    <source>
        <dbReference type="Pfam" id="PF04480"/>
    </source>
</evidence>